<proteinExistence type="predicted"/>
<dbReference type="AlphaFoldDB" id="A0A1Y1ZPH9"/>
<organism evidence="2 3">
    <name type="scientific">Clohesyomyces aquaticus</name>
    <dbReference type="NCBI Taxonomy" id="1231657"/>
    <lineage>
        <taxon>Eukaryota</taxon>
        <taxon>Fungi</taxon>
        <taxon>Dikarya</taxon>
        <taxon>Ascomycota</taxon>
        <taxon>Pezizomycotina</taxon>
        <taxon>Dothideomycetes</taxon>
        <taxon>Pleosporomycetidae</taxon>
        <taxon>Pleosporales</taxon>
        <taxon>Lindgomycetaceae</taxon>
        <taxon>Clohesyomyces</taxon>
    </lineage>
</organism>
<reference evidence="2 3" key="1">
    <citation type="submission" date="2016-07" db="EMBL/GenBank/DDBJ databases">
        <title>Pervasive Adenine N6-methylation of Active Genes in Fungi.</title>
        <authorList>
            <consortium name="DOE Joint Genome Institute"/>
            <person name="Mondo S.J."/>
            <person name="Dannebaum R.O."/>
            <person name="Kuo R.C."/>
            <person name="Labutti K."/>
            <person name="Haridas S."/>
            <person name="Kuo A."/>
            <person name="Salamov A."/>
            <person name="Ahrendt S.R."/>
            <person name="Lipzen A."/>
            <person name="Sullivan W."/>
            <person name="Andreopoulos W.B."/>
            <person name="Clum A."/>
            <person name="Lindquist E."/>
            <person name="Daum C."/>
            <person name="Ramamoorthy G.K."/>
            <person name="Gryganskyi A."/>
            <person name="Culley D."/>
            <person name="Magnuson J.K."/>
            <person name="James T.Y."/>
            <person name="O'Malley M.A."/>
            <person name="Stajich J.E."/>
            <person name="Spatafora J.W."/>
            <person name="Visel A."/>
            <person name="Grigoriev I.V."/>
        </authorList>
    </citation>
    <scope>NUCLEOTIDE SEQUENCE [LARGE SCALE GENOMIC DNA]</scope>
    <source>
        <strain evidence="2 3">CBS 115471</strain>
    </source>
</reference>
<gene>
    <name evidence="2" type="ORF">BCR34DRAFT_600886</name>
</gene>
<sequence>MKRYTNIAVNISQQDLALAYRIDVALQPSVARARRWNRALTKAGHRRYLAKDGYITPAQPSYTQGVYAFAEAVYRRVQSLNLSEEDMKKPFNPAMAEIGYTCNCEGRLREHRSHRCSNRLMNLFEAVCMVLFGNRYRIRQFVIYLVWEPDQAAVAEMIFTILVNGFVGQGAGFTFCNPGISVASARKVSVKRWTEFAAWTIHQSPYLKNGTAEDLRLLQEQEREQSLVADLAKVRADIQQIETELEREDGAPEVQAEAQAESSTCFDAIAPWILTYHAAAVQRELQK</sequence>
<comment type="caution">
    <text evidence="2">The sequence shown here is derived from an EMBL/GenBank/DDBJ whole genome shotgun (WGS) entry which is preliminary data.</text>
</comment>
<evidence type="ECO:0000313" key="2">
    <source>
        <dbReference type="EMBL" id="ORY12138.1"/>
    </source>
</evidence>
<dbReference type="EMBL" id="MCFA01000054">
    <property type="protein sequence ID" value="ORY12138.1"/>
    <property type="molecule type" value="Genomic_DNA"/>
</dbReference>
<evidence type="ECO:0000256" key="1">
    <source>
        <dbReference type="SAM" id="Coils"/>
    </source>
</evidence>
<feature type="coiled-coil region" evidence="1">
    <location>
        <begin position="224"/>
        <end position="251"/>
    </location>
</feature>
<evidence type="ECO:0000313" key="3">
    <source>
        <dbReference type="Proteomes" id="UP000193144"/>
    </source>
</evidence>
<dbReference type="OrthoDB" id="5427517at2759"/>
<dbReference type="Proteomes" id="UP000193144">
    <property type="component" value="Unassembled WGS sequence"/>
</dbReference>
<name>A0A1Y1ZPH9_9PLEO</name>
<keyword evidence="1" id="KW-0175">Coiled coil</keyword>
<keyword evidence="3" id="KW-1185">Reference proteome</keyword>
<accession>A0A1Y1ZPH9</accession>
<protein>
    <submittedName>
        <fullName evidence="2">Uncharacterized protein</fullName>
    </submittedName>
</protein>